<feature type="compositionally biased region" description="Low complexity" evidence="1">
    <location>
        <begin position="32"/>
        <end position="46"/>
    </location>
</feature>
<proteinExistence type="predicted"/>
<evidence type="ECO:0000256" key="1">
    <source>
        <dbReference type="SAM" id="MobiDB-lite"/>
    </source>
</evidence>
<gene>
    <name evidence="2" type="ORF">SDC9_179741</name>
</gene>
<feature type="region of interest" description="Disordered" evidence="1">
    <location>
        <begin position="32"/>
        <end position="147"/>
    </location>
</feature>
<feature type="compositionally biased region" description="Polar residues" evidence="1">
    <location>
        <begin position="100"/>
        <end position="109"/>
    </location>
</feature>
<name>A0A645H8Z9_9ZZZZ</name>
<dbReference type="AlphaFoldDB" id="A0A645H8Z9"/>
<sequence>MKKNLITLLTAVAVTGSLYFAPTVLASSPVQNQSQDQTQVQSQIQSPAETTETPVLARESAQVQNRYGAEAGGSNFEDKDLDGACDNLGEGTPIRKRDGSGSQSGSGTNFEDADKDGVCDNLGDGTPDRKMDGSGNPGGSKGKGRGK</sequence>
<dbReference type="EMBL" id="VSSQ01084176">
    <property type="protein sequence ID" value="MPN32263.1"/>
    <property type="molecule type" value="Genomic_DNA"/>
</dbReference>
<reference evidence="2" key="1">
    <citation type="submission" date="2019-08" db="EMBL/GenBank/DDBJ databases">
        <authorList>
            <person name="Kucharzyk K."/>
            <person name="Murdoch R.W."/>
            <person name="Higgins S."/>
            <person name="Loffler F."/>
        </authorList>
    </citation>
    <scope>NUCLEOTIDE SEQUENCE</scope>
</reference>
<evidence type="ECO:0000313" key="2">
    <source>
        <dbReference type="EMBL" id="MPN32263.1"/>
    </source>
</evidence>
<protein>
    <submittedName>
        <fullName evidence="2">Uncharacterized protein</fullName>
    </submittedName>
</protein>
<comment type="caution">
    <text evidence="2">The sequence shown here is derived from an EMBL/GenBank/DDBJ whole genome shotgun (WGS) entry which is preliminary data.</text>
</comment>
<accession>A0A645H8Z9</accession>
<organism evidence="2">
    <name type="scientific">bioreactor metagenome</name>
    <dbReference type="NCBI Taxonomy" id="1076179"/>
    <lineage>
        <taxon>unclassified sequences</taxon>
        <taxon>metagenomes</taxon>
        <taxon>ecological metagenomes</taxon>
    </lineage>
</organism>